<sequence>MAGVFRFGVVGIINRTSSKPLAKATIPCIIQSCNISGKIIRATQNIVKPKPYPYKTKPYGLSQALFDRTMKRLDENSKMIVVEGPIAAGKSAFAKELADDLDMLYLPQPTMDTIYINEYGYDLRQLDPQLPESCKSYDVKNFCLDPNGLNAANFQIRMLIIRYMNYVDGLAHILSTGQGVVTNRCPFSDFIFVEAMHKHGYMSKGARSVYYDLCANTMTEILKPHLIVYLDVPVSKVKENIKKRGVDYEVKSKVFTDAYLNDLESFYKQRYLKEITQHSELLVYDWSNGGETEVVVEDIERIDFDRYDQHDPKLKDWRLGNDWEWCEMRMRFTNEKGELMNFFNVPRFDVPELTIEAEDSKIYEEIWDNAPGNRYLKGYNKEMGDTGILFKNKTPTYS</sequence>
<dbReference type="OrthoDB" id="17400at2759"/>
<comment type="similarity">
    <text evidence="4 13">Belongs to the complex I NDUFA10 subunit family.</text>
</comment>
<dbReference type="AlphaFoldDB" id="A0A1J1ICX8"/>
<evidence type="ECO:0000256" key="5">
    <source>
        <dbReference type="ARBA" id="ARBA00017279"/>
    </source>
</evidence>
<evidence type="ECO:0000256" key="3">
    <source>
        <dbReference type="ARBA" id="ARBA00004305"/>
    </source>
</evidence>
<dbReference type="InterPro" id="IPR031314">
    <property type="entry name" value="DNK_dom"/>
</dbReference>
<proteinExistence type="inferred from homology"/>
<evidence type="ECO:0000256" key="1">
    <source>
        <dbReference type="ARBA" id="ARBA00001974"/>
    </source>
</evidence>
<keyword evidence="16" id="KW-1185">Reference proteome</keyword>
<accession>A0A1J1ICX8</accession>
<keyword evidence="6 13" id="KW-0813">Transport</keyword>
<evidence type="ECO:0000256" key="11">
    <source>
        <dbReference type="ARBA" id="ARBA00022982"/>
    </source>
</evidence>
<keyword evidence="11 13" id="KW-0249">Electron transport</keyword>
<organism evidence="15 16">
    <name type="scientific">Clunio marinus</name>
    <dbReference type="NCBI Taxonomy" id="568069"/>
    <lineage>
        <taxon>Eukaryota</taxon>
        <taxon>Metazoa</taxon>
        <taxon>Ecdysozoa</taxon>
        <taxon>Arthropoda</taxon>
        <taxon>Hexapoda</taxon>
        <taxon>Insecta</taxon>
        <taxon>Pterygota</taxon>
        <taxon>Neoptera</taxon>
        <taxon>Endopterygota</taxon>
        <taxon>Diptera</taxon>
        <taxon>Nematocera</taxon>
        <taxon>Chironomoidea</taxon>
        <taxon>Chironomidae</taxon>
        <taxon>Clunio</taxon>
    </lineage>
</organism>
<protein>
    <recommendedName>
        <fullName evidence="5 13">NADH dehydrogenase [ubiquinone] 1 alpha subcomplex subunit 10, mitochondrial</fullName>
    </recommendedName>
</protein>
<dbReference type="PANTHER" id="PTHR10513:SF15">
    <property type="entry name" value="NADH DEHYDROGENASE [UBIQUINONE] 1 ALPHA SUBCOMPLEX SUBUNIT 10, MITOCHONDRIAL"/>
    <property type="match status" value="1"/>
</dbReference>
<comment type="subcellular location">
    <subcellularLocation>
        <location evidence="3 13">Mitochondrion matrix</location>
    </subcellularLocation>
</comment>
<evidence type="ECO:0000256" key="10">
    <source>
        <dbReference type="ARBA" id="ARBA00022946"/>
    </source>
</evidence>
<dbReference type="GO" id="GO:0005759">
    <property type="term" value="C:mitochondrial matrix"/>
    <property type="evidence" value="ECO:0007669"/>
    <property type="project" value="UniProtKB-SubCell"/>
</dbReference>
<keyword evidence="7 13" id="KW-0285">Flavoprotein</keyword>
<gene>
    <name evidence="15" type="ORF">CLUMA_CG011428</name>
</gene>
<keyword evidence="12 13" id="KW-0496">Mitochondrion</keyword>
<dbReference type="PIRSF" id="PIRSF000543">
    <property type="entry name" value="NADH_UQ_42KD"/>
    <property type="match status" value="1"/>
</dbReference>
<reference evidence="15 16" key="1">
    <citation type="submission" date="2015-04" db="EMBL/GenBank/DDBJ databases">
        <authorList>
            <person name="Syromyatnikov M.Y."/>
            <person name="Popov V.N."/>
        </authorList>
    </citation>
    <scope>NUCLEOTIDE SEQUENCE [LARGE SCALE GENOMIC DNA]</scope>
</reference>
<evidence type="ECO:0000259" key="14">
    <source>
        <dbReference type="Pfam" id="PF01712"/>
    </source>
</evidence>
<dbReference type="Gene3D" id="3.40.50.300">
    <property type="entry name" value="P-loop containing nucleotide triphosphate hydrolases"/>
    <property type="match status" value="1"/>
</dbReference>
<comment type="cofactor">
    <cofactor evidence="1 13">
        <name>FAD</name>
        <dbReference type="ChEBI" id="CHEBI:57692"/>
    </cofactor>
</comment>
<dbReference type="EMBL" id="CVRI01000047">
    <property type="protein sequence ID" value="CRK98059.1"/>
    <property type="molecule type" value="Genomic_DNA"/>
</dbReference>
<keyword evidence="8 13" id="KW-0679">Respiratory chain</keyword>
<evidence type="ECO:0000256" key="9">
    <source>
        <dbReference type="ARBA" id="ARBA00022827"/>
    </source>
</evidence>
<feature type="domain" description="Deoxynucleoside kinase" evidence="14">
    <location>
        <begin position="80"/>
        <end position="314"/>
    </location>
</feature>
<evidence type="ECO:0000256" key="4">
    <source>
        <dbReference type="ARBA" id="ARBA00008606"/>
    </source>
</evidence>
<evidence type="ECO:0000256" key="6">
    <source>
        <dbReference type="ARBA" id="ARBA00022448"/>
    </source>
</evidence>
<dbReference type="InterPro" id="IPR015828">
    <property type="entry name" value="NDUFA10"/>
</dbReference>
<evidence type="ECO:0000256" key="12">
    <source>
        <dbReference type="ARBA" id="ARBA00023128"/>
    </source>
</evidence>
<dbReference type="SUPFAM" id="SSF52540">
    <property type="entry name" value="P-loop containing nucleoside triphosphate hydrolases"/>
    <property type="match status" value="1"/>
</dbReference>
<dbReference type="STRING" id="568069.A0A1J1ICX8"/>
<evidence type="ECO:0000256" key="2">
    <source>
        <dbReference type="ARBA" id="ARBA00003195"/>
    </source>
</evidence>
<evidence type="ECO:0000313" key="16">
    <source>
        <dbReference type="Proteomes" id="UP000183832"/>
    </source>
</evidence>
<dbReference type="InterPro" id="IPR050566">
    <property type="entry name" value="Deoxyribonucleoside_kinase"/>
</dbReference>
<evidence type="ECO:0000256" key="8">
    <source>
        <dbReference type="ARBA" id="ARBA00022660"/>
    </source>
</evidence>
<evidence type="ECO:0000256" key="13">
    <source>
        <dbReference type="PIRNR" id="PIRNR000543"/>
    </source>
</evidence>
<dbReference type="GO" id="GO:0006120">
    <property type="term" value="P:mitochondrial electron transport, NADH to ubiquinone"/>
    <property type="evidence" value="ECO:0007669"/>
    <property type="project" value="InterPro"/>
</dbReference>
<name>A0A1J1ICX8_9DIPT</name>
<keyword evidence="10" id="KW-0809">Transit peptide</keyword>
<dbReference type="Pfam" id="PF01712">
    <property type="entry name" value="dNK"/>
    <property type="match status" value="1"/>
</dbReference>
<dbReference type="FunFam" id="3.40.50.300:FF:001768">
    <property type="entry name" value="NADH dehydrogenase [ubiquinone] 1 alpha subcomplex subunit 10, mitochondrial"/>
    <property type="match status" value="1"/>
</dbReference>
<dbReference type="PANTHER" id="PTHR10513">
    <property type="entry name" value="DEOXYNUCLEOSIDE KINASE"/>
    <property type="match status" value="1"/>
</dbReference>
<dbReference type="InterPro" id="IPR027417">
    <property type="entry name" value="P-loop_NTPase"/>
</dbReference>
<dbReference type="Proteomes" id="UP000183832">
    <property type="component" value="Unassembled WGS sequence"/>
</dbReference>
<evidence type="ECO:0000256" key="7">
    <source>
        <dbReference type="ARBA" id="ARBA00022630"/>
    </source>
</evidence>
<keyword evidence="9 13" id="KW-0274">FAD</keyword>
<evidence type="ECO:0000313" key="15">
    <source>
        <dbReference type="EMBL" id="CRK98059.1"/>
    </source>
</evidence>
<comment type="function">
    <text evidence="2 13">Accessory subunit of the mitochondrial membrane respiratory chain NADH dehydrogenase (Complex I), that is believed not to be involved in catalysis. Complex I functions in the transfer of electrons from NADH to the respiratory chain. The immediate electron acceptor for the enzyme is believed to be ubiquinone.</text>
</comment>